<reference evidence="1" key="1">
    <citation type="submission" date="2021-06" db="EMBL/GenBank/DDBJ databases">
        <authorList>
            <person name="Kallberg Y."/>
            <person name="Tangrot J."/>
            <person name="Rosling A."/>
        </authorList>
    </citation>
    <scope>NUCLEOTIDE SEQUENCE</scope>
    <source>
        <strain evidence="1">IL203A</strain>
    </source>
</reference>
<evidence type="ECO:0000313" key="1">
    <source>
        <dbReference type="EMBL" id="CAG8573096.1"/>
    </source>
</evidence>
<name>A0ACA9M7H1_9GLOM</name>
<proteinExistence type="predicted"/>
<feature type="non-terminal residue" evidence="1">
    <location>
        <position position="1"/>
    </location>
</feature>
<organism evidence="1 2">
    <name type="scientific">Dentiscutata heterogama</name>
    <dbReference type="NCBI Taxonomy" id="1316150"/>
    <lineage>
        <taxon>Eukaryota</taxon>
        <taxon>Fungi</taxon>
        <taxon>Fungi incertae sedis</taxon>
        <taxon>Mucoromycota</taxon>
        <taxon>Glomeromycotina</taxon>
        <taxon>Glomeromycetes</taxon>
        <taxon>Diversisporales</taxon>
        <taxon>Gigasporaceae</taxon>
        <taxon>Dentiscutata</taxon>
    </lineage>
</organism>
<comment type="caution">
    <text evidence="1">The sequence shown here is derived from an EMBL/GenBank/DDBJ whole genome shotgun (WGS) entry which is preliminary data.</text>
</comment>
<accession>A0ACA9M7H1</accession>
<sequence length="280" mass="32822">DPTPPKLPEPSELPEPEEGSKEGESDYEIADEGNTSDSESESNNKSESEEKKPIFRRIEDLAPKSNVYKRELAQLGGIKIKIVLIAYMYQIAQGGYFGHRIDQDIAFPNKIDEIEQNQHSDWIYEYEKKIFLEINERYFEACMKAYLASEKACRQGRRARNLHNVSRLQRFNNILDFSGINFLSTLRDIDIFEENNPNYAVNIFYPVPEKNDKEQATRKLDPFRLLEYNYQREYIVDLILFTKGEEDLRDRCNINEITPGLNTHYCLINSKNGWNRIMQN</sequence>
<dbReference type="Proteomes" id="UP000789702">
    <property type="component" value="Unassembled WGS sequence"/>
</dbReference>
<protein>
    <submittedName>
        <fullName evidence="1">17406_t:CDS:1</fullName>
    </submittedName>
</protein>
<dbReference type="EMBL" id="CAJVPU010007466">
    <property type="protein sequence ID" value="CAG8573096.1"/>
    <property type="molecule type" value="Genomic_DNA"/>
</dbReference>
<keyword evidence="2" id="KW-1185">Reference proteome</keyword>
<evidence type="ECO:0000313" key="2">
    <source>
        <dbReference type="Proteomes" id="UP000789702"/>
    </source>
</evidence>
<gene>
    <name evidence="1" type="ORF">DHETER_LOCUS6150</name>
</gene>